<comment type="subcellular location">
    <subcellularLocation>
        <location evidence="1">Membrane</location>
        <topology evidence="1">Multi-pass membrane protein</topology>
    </subcellularLocation>
</comment>
<dbReference type="PANTHER" id="PTHR19353">
    <property type="entry name" value="FATTY ACID DESATURASE 2"/>
    <property type="match status" value="1"/>
</dbReference>
<feature type="transmembrane region" description="Helical" evidence="11">
    <location>
        <begin position="153"/>
        <end position="176"/>
    </location>
</feature>
<evidence type="ECO:0000256" key="6">
    <source>
        <dbReference type="ARBA" id="ARBA00022989"/>
    </source>
</evidence>
<dbReference type="EMBL" id="CAJVPV010003344">
    <property type="protein sequence ID" value="CAG8549696.1"/>
    <property type="molecule type" value="Genomic_DNA"/>
</dbReference>
<feature type="transmembrane region" description="Helical" evidence="11">
    <location>
        <begin position="280"/>
        <end position="302"/>
    </location>
</feature>
<dbReference type="Gene3D" id="3.10.120.10">
    <property type="entry name" value="Cytochrome b5-like heme/steroid binding domain"/>
    <property type="match status" value="1"/>
</dbReference>
<dbReference type="InterPro" id="IPR005804">
    <property type="entry name" value="FA_desaturase_dom"/>
</dbReference>
<organism evidence="13 14">
    <name type="scientific">Acaulospora morrowiae</name>
    <dbReference type="NCBI Taxonomy" id="94023"/>
    <lineage>
        <taxon>Eukaryota</taxon>
        <taxon>Fungi</taxon>
        <taxon>Fungi incertae sedis</taxon>
        <taxon>Mucoromycota</taxon>
        <taxon>Glomeromycotina</taxon>
        <taxon>Glomeromycetes</taxon>
        <taxon>Diversisporales</taxon>
        <taxon>Acaulosporaceae</taxon>
        <taxon>Acaulospora</taxon>
    </lineage>
</organism>
<dbReference type="AlphaFoldDB" id="A0A9N9FQ41"/>
<gene>
    <name evidence="13" type="ORF">AMORRO_LOCUS5516</name>
</gene>
<evidence type="ECO:0000256" key="8">
    <source>
        <dbReference type="ARBA" id="ARBA00023004"/>
    </source>
</evidence>
<keyword evidence="8" id="KW-0408">Iron</keyword>
<dbReference type="OrthoDB" id="260091at2759"/>
<keyword evidence="10 11" id="KW-0472">Membrane</keyword>
<dbReference type="InterPro" id="IPR001199">
    <property type="entry name" value="Cyt_B5-like_heme/steroid-bd"/>
</dbReference>
<keyword evidence="14" id="KW-1185">Reference proteome</keyword>
<evidence type="ECO:0000313" key="14">
    <source>
        <dbReference type="Proteomes" id="UP000789342"/>
    </source>
</evidence>
<dbReference type="GO" id="GO:0016020">
    <property type="term" value="C:membrane"/>
    <property type="evidence" value="ECO:0007669"/>
    <property type="project" value="UniProtKB-SubCell"/>
</dbReference>
<evidence type="ECO:0000256" key="3">
    <source>
        <dbReference type="ARBA" id="ARBA00022617"/>
    </source>
</evidence>
<dbReference type="PROSITE" id="PS50255">
    <property type="entry name" value="CYTOCHROME_B5_2"/>
    <property type="match status" value="1"/>
</dbReference>
<dbReference type="CDD" id="cd03506">
    <property type="entry name" value="Delta6-FADS-like"/>
    <property type="match status" value="1"/>
</dbReference>
<proteinExistence type="inferred from homology"/>
<dbReference type="PANTHER" id="PTHR19353:SF88">
    <property type="entry name" value="DELTA(5) FATTY ACID DESATURASE FAT-4"/>
    <property type="match status" value="1"/>
</dbReference>
<evidence type="ECO:0000256" key="5">
    <source>
        <dbReference type="ARBA" id="ARBA00022723"/>
    </source>
</evidence>
<evidence type="ECO:0000256" key="9">
    <source>
        <dbReference type="ARBA" id="ARBA00023098"/>
    </source>
</evidence>
<dbReference type="GO" id="GO:0016717">
    <property type="term" value="F:oxidoreductase activity, acting on paired donors, with oxidation of a pair of donors resulting in the reduction of molecular oxygen to two molecules of water"/>
    <property type="evidence" value="ECO:0007669"/>
    <property type="project" value="TreeGrafter"/>
</dbReference>
<keyword evidence="4 11" id="KW-0812">Transmembrane</keyword>
<keyword evidence="5" id="KW-0479">Metal-binding</keyword>
<evidence type="ECO:0000256" key="10">
    <source>
        <dbReference type="ARBA" id="ARBA00023136"/>
    </source>
</evidence>
<dbReference type="GO" id="GO:0006629">
    <property type="term" value="P:lipid metabolic process"/>
    <property type="evidence" value="ECO:0007669"/>
    <property type="project" value="UniProtKB-KW"/>
</dbReference>
<comment type="similarity">
    <text evidence="2">Belongs to the fatty acid desaturase type 1 family.</text>
</comment>
<dbReference type="Proteomes" id="UP000789342">
    <property type="component" value="Unassembled WGS sequence"/>
</dbReference>
<dbReference type="SUPFAM" id="SSF55856">
    <property type="entry name" value="Cytochrome b5-like heme/steroid binding domain"/>
    <property type="match status" value="1"/>
</dbReference>
<comment type="caution">
    <text evidence="13">The sequence shown here is derived from an EMBL/GenBank/DDBJ whole genome shotgun (WGS) entry which is preliminary data.</text>
</comment>
<feature type="transmembrane region" description="Helical" evidence="11">
    <location>
        <begin position="345"/>
        <end position="366"/>
    </location>
</feature>
<evidence type="ECO:0000256" key="7">
    <source>
        <dbReference type="ARBA" id="ARBA00023002"/>
    </source>
</evidence>
<name>A0A9N9FQ41_9GLOM</name>
<evidence type="ECO:0000256" key="4">
    <source>
        <dbReference type="ARBA" id="ARBA00022692"/>
    </source>
</evidence>
<keyword evidence="6 11" id="KW-1133">Transmembrane helix</keyword>
<evidence type="ECO:0000256" key="11">
    <source>
        <dbReference type="SAM" id="Phobius"/>
    </source>
</evidence>
<keyword evidence="3" id="KW-0349">Heme</keyword>
<evidence type="ECO:0000313" key="13">
    <source>
        <dbReference type="EMBL" id="CAG8549696.1"/>
    </source>
</evidence>
<reference evidence="13" key="1">
    <citation type="submission" date="2021-06" db="EMBL/GenBank/DDBJ databases">
        <authorList>
            <person name="Kallberg Y."/>
            <person name="Tangrot J."/>
            <person name="Rosling A."/>
        </authorList>
    </citation>
    <scope>NUCLEOTIDE SEQUENCE</scope>
    <source>
        <strain evidence="13">CL551</strain>
    </source>
</reference>
<dbReference type="InterPro" id="IPR012171">
    <property type="entry name" value="Fatty_acid_desaturase"/>
</dbReference>
<dbReference type="PROSITE" id="PS00191">
    <property type="entry name" value="CYTOCHROME_B5_1"/>
    <property type="match status" value="1"/>
</dbReference>
<sequence length="475" mass="54407">MPPQTISEHVPIEGPKTFSREEVLKSRDVVRKSMDGTKYETCQPWYIIIDNKVYDVKDFVPDHPGGSVILTLIGKDATDAFNNFHQESTHDLLANYYVGDVAPEDIASTKEGFSKELRELKELFVKLKYFESSKAYYLFKISSNISIWASSVLLLYAFGNSILGVLVAAIALAIFWQQCGWLAHDFLHHQVFQNRDYNNLAGCFIGSVCQGFDPSWWKDKHNTHHAAPNVHGQDPDINTHPILSWSEYALTDLFDPELASENAKILPQWLAHLWVNNQTILYLPIMCFARISWCIQSIIFILPNGQLRKPANAHMPITKIQQISLLLHYVWLSWMLSLIDNWFLRLFFLFSAQTICGLLLATVFSLNHFGMKILSEDESSKMDFFVEQIITGRDIIALNPANQWIVDWFTGGLNYQIEHHIFPAIPRHHFHKIQPIIQGLCAKHQVPYHMTTFFKGTTEVFGTLGDVSLTASKKY</sequence>
<dbReference type="InterPro" id="IPR036400">
    <property type="entry name" value="Cyt_B5-like_heme/steroid_sf"/>
</dbReference>
<evidence type="ECO:0000259" key="12">
    <source>
        <dbReference type="PROSITE" id="PS50255"/>
    </source>
</evidence>
<keyword evidence="9" id="KW-0443">Lipid metabolism</keyword>
<dbReference type="PIRSF" id="PIRSF015921">
    <property type="entry name" value="FA_sphinglp_des"/>
    <property type="match status" value="1"/>
</dbReference>
<keyword evidence="7" id="KW-0560">Oxidoreductase</keyword>
<evidence type="ECO:0000256" key="1">
    <source>
        <dbReference type="ARBA" id="ARBA00004141"/>
    </source>
</evidence>
<accession>A0A9N9FQ41</accession>
<dbReference type="Pfam" id="PF00173">
    <property type="entry name" value="Cyt-b5"/>
    <property type="match status" value="1"/>
</dbReference>
<dbReference type="GO" id="GO:0046872">
    <property type="term" value="F:metal ion binding"/>
    <property type="evidence" value="ECO:0007669"/>
    <property type="project" value="UniProtKB-KW"/>
</dbReference>
<protein>
    <submittedName>
        <fullName evidence="13">11179_t:CDS:1</fullName>
    </submittedName>
</protein>
<dbReference type="Pfam" id="PF00487">
    <property type="entry name" value="FA_desaturase"/>
    <property type="match status" value="1"/>
</dbReference>
<dbReference type="SMART" id="SM01117">
    <property type="entry name" value="Cyt-b5"/>
    <property type="match status" value="1"/>
</dbReference>
<evidence type="ECO:0000256" key="2">
    <source>
        <dbReference type="ARBA" id="ARBA00009295"/>
    </source>
</evidence>
<dbReference type="InterPro" id="IPR018506">
    <property type="entry name" value="Cyt_B5_heme-BS"/>
</dbReference>
<dbReference type="GO" id="GO:0020037">
    <property type="term" value="F:heme binding"/>
    <property type="evidence" value="ECO:0007669"/>
    <property type="project" value="InterPro"/>
</dbReference>
<feature type="domain" description="Cytochrome b5 heme-binding" evidence="12">
    <location>
        <begin position="15"/>
        <end position="102"/>
    </location>
</feature>